<evidence type="ECO:0000313" key="3">
    <source>
        <dbReference type="Proteomes" id="UP000076738"/>
    </source>
</evidence>
<feature type="compositionally biased region" description="Polar residues" evidence="1">
    <location>
        <begin position="97"/>
        <end position="107"/>
    </location>
</feature>
<sequence length="299" mass="32403">MSEQYDGNSLNEARLRGLTVAVTATDSVNAGELTYAMSADDPPGRAGTIREQYDGNSLTQARLRGQAVADHATVYLDTGGVTPTIAPDKSPGDRSASEQYDGNSLTQAPLRRSANTGGRPLDRAAKKDGSQEIVNLFFAFEAEERIKSQASSARAAPPAYAWEQPPAYEPTSTIPKVSKKPTELSNNDIEFFRICFEEGLKHGINTAPTTKAISLNDRKYYARCFEEGVQRGLAKTQSYEAIGQTAVDDVCKVYDDVRHQLQVWWRGLTGYAPIATSDTGATATPSNDRLAVLQMLTGV</sequence>
<reference evidence="2 3" key="1">
    <citation type="journal article" date="2016" name="Mol. Biol. Evol.">
        <title>Comparative Genomics of Early-Diverging Mushroom-Forming Fungi Provides Insights into the Origins of Lignocellulose Decay Capabilities.</title>
        <authorList>
            <person name="Nagy L.G."/>
            <person name="Riley R."/>
            <person name="Tritt A."/>
            <person name="Adam C."/>
            <person name="Daum C."/>
            <person name="Floudas D."/>
            <person name="Sun H."/>
            <person name="Yadav J.S."/>
            <person name="Pangilinan J."/>
            <person name="Larsson K.H."/>
            <person name="Matsuura K."/>
            <person name="Barry K."/>
            <person name="Labutti K."/>
            <person name="Kuo R."/>
            <person name="Ohm R.A."/>
            <person name="Bhattacharya S.S."/>
            <person name="Shirouzu T."/>
            <person name="Yoshinaga Y."/>
            <person name="Martin F.M."/>
            <person name="Grigoriev I.V."/>
            <person name="Hibbett D.S."/>
        </authorList>
    </citation>
    <scope>NUCLEOTIDE SEQUENCE [LARGE SCALE GENOMIC DNA]</scope>
    <source>
        <strain evidence="2 3">TUFC12733</strain>
    </source>
</reference>
<gene>
    <name evidence="2" type="ORF">CALVIDRAFT_564869</name>
</gene>
<protein>
    <submittedName>
        <fullName evidence="2">Uncharacterized protein</fullName>
    </submittedName>
</protein>
<feature type="region of interest" description="Disordered" evidence="1">
    <location>
        <begin position="78"/>
        <end position="127"/>
    </location>
</feature>
<name>A0A167L9J5_CALVF</name>
<dbReference type="Proteomes" id="UP000076738">
    <property type="component" value="Unassembled WGS sequence"/>
</dbReference>
<dbReference type="EMBL" id="KV417289">
    <property type="protein sequence ID" value="KZO95466.1"/>
    <property type="molecule type" value="Genomic_DNA"/>
</dbReference>
<accession>A0A167L9J5</accession>
<evidence type="ECO:0000256" key="1">
    <source>
        <dbReference type="SAM" id="MobiDB-lite"/>
    </source>
</evidence>
<keyword evidence="3" id="KW-1185">Reference proteome</keyword>
<dbReference type="AlphaFoldDB" id="A0A167L9J5"/>
<proteinExistence type="predicted"/>
<organism evidence="2 3">
    <name type="scientific">Calocera viscosa (strain TUFC12733)</name>
    <dbReference type="NCBI Taxonomy" id="1330018"/>
    <lineage>
        <taxon>Eukaryota</taxon>
        <taxon>Fungi</taxon>
        <taxon>Dikarya</taxon>
        <taxon>Basidiomycota</taxon>
        <taxon>Agaricomycotina</taxon>
        <taxon>Dacrymycetes</taxon>
        <taxon>Dacrymycetales</taxon>
        <taxon>Dacrymycetaceae</taxon>
        <taxon>Calocera</taxon>
    </lineage>
</organism>
<evidence type="ECO:0000313" key="2">
    <source>
        <dbReference type="EMBL" id="KZO95466.1"/>
    </source>
</evidence>